<dbReference type="Proteomes" id="UP000094336">
    <property type="component" value="Unassembled WGS sequence"/>
</dbReference>
<reference evidence="2" key="1">
    <citation type="submission" date="2016-05" db="EMBL/GenBank/DDBJ databases">
        <title>Comparative genomics of biotechnologically important yeasts.</title>
        <authorList>
            <consortium name="DOE Joint Genome Institute"/>
            <person name="Riley R."/>
            <person name="Haridas S."/>
            <person name="Wolfe K.H."/>
            <person name="Lopes M.R."/>
            <person name="Hittinger C.T."/>
            <person name="Goker M."/>
            <person name="Salamov A."/>
            <person name="Wisecaver J."/>
            <person name="Long T.M."/>
            <person name="Aerts A.L."/>
            <person name="Barry K."/>
            <person name="Choi C."/>
            <person name="Clum A."/>
            <person name="Coughlan A.Y."/>
            <person name="Deshpande S."/>
            <person name="Douglass A.P."/>
            <person name="Hanson S.J."/>
            <person name="Klenk H.-P."/>
            <person name="Labutti K."/>
            <person name="Lapidus A."/>
            <person name="Lindquist E."/>
            <person name="Lipzen A."/>
            <person name="Meier-Kolthoff J.P."/>
            <person name="Ohm R.A."/>
            <person name="Otillar R.P."/>
            <person name="Pangilinan J."/>
            <person name="Peng Y."/>
            <person name="Rokas A."/>
            <person name="Rosa C.A."/>
            <person name="Scheuner C."/>
            <person name="Sibirny A.A."/>
            <person name="Slot J.C."/>
            <person name="Stielow J.B."/>
            <person name="Sun H."/>
            <person name="Kurtzman C.P."/>
            <person name="Blackwell M."/>
            <person name="Grigoriev I.V."/>
            <person name="Jeffries T.W."/>
        </authorList>
    </citation>
    <scope>NUCLEOTIDE SEQUENCE [LARGE SCALE GENOMIC DNA]</scope>
    <source>
        <strain evidence="2">NRRL Y-12698</strain>
    </source>
</reference>
<accession>A0A1E3QHQ1</accession>
<evidence type="ECO:0000313" key="1">
    <source>
        <dbReference type="EMBL" id="ODQ76964.1"/>
    </source>
</evidence>
<evidence type="ECO:0000313" key="2">
    <source>
        <dbReference type="Proteomes" id="UP000094336"/>
    </source>
</evidence>
<protein>
    <submittedName>
        <fullName evidence="1">Uncharacterized protein</fullName>
    </submittedName>
</protein>
<sequence>MDQSQLKLSILRCQWKVKPLYPSPFTGAQSIAHSATTSKGKLLVNSIFNLSSHQLFNLSSYLACQS</sequence>
<dbReference type="GeneID" id="30144751"/>
<dbReference type="EMBL" id="KV454445">
    <property type="protein sequence ID" value="ODQ76964.1"/>
    <property type="molecule type" value="Genomic_DNA"/>
</dbReference>
<dbReference type="AlphaFoldDB" id="A0A1E3QHQ1"/>
<gene>
    <name evidence="1" type="ORF">BABINDRAFT_117716</name>
</gene>
<organism evidence="1 2">
    <name type="scientific">Babjeviella inositovora NRRL Y-12698</name>
    <dbReference type="NCBI Taxonomy" id="984486"/>
    <lineage>
        <taxon>Eukaryota</taxon>
        <taxon>Fungi</taxon>
        <taxon>Dikarya</taxon>
        <taxon>Ascomycota</taxon>
        <taxon>Saccharomycotina</taxon>
        <taxon>Pichiomycetes</taxon>
        <taxon>Serinales incertae sedis</taxon>
        <taxon>Babjeviella</taxon>
    </lineage>
</organism>
<name>A0A1E3QHQ1_9ASCO</name>
<dbReference type="RefSeq" id="XP_018982292.1">
    <property type="nucleotide sequence ID" value="XM_019126897.1"/>
</dbReference>
<keyword evidence="2" id="KW-1185">Reference proteome</keyword>
<proteinExistence type="predicted"/>